<dbReference type="EMBL" id="JACJQY010000077">
    <property type="protein sequence ID" value="MBD2319954.1"/>
    <property type="molecule type" value="Genomic_DNA"/>
</dbReference>
<name>A0ABR8CGY1_9CYAN</name>
<reference evidence="1 2" key="1">
    <citation type="journal article" date="2020" name="ISME J.">
        <title>Comparative genomics reveals insights into cyanobacterial evolution and habitat adaptation.</title>
        <authorList>
            <person name="Chen M.Y."/>
            <person name="Teng W.K."/>
            <person name="Zhao L."/>
            <person name="Hu C.X."/>
            <person name="Zhou Y.K."/>
            <person name="Han B.P."/>
            <person name="Song L.R."/>
            <person name="Shu W.S."/>
        </authorList>
    </citation>
    <scope>NUCLEOTIDE SEQUENCE [LARGE SCALE GENOMIC DNA]</scope>
    <source>
        <strain evidence="1 2">FACHB-1050</strain>
    </source>
</reference>
<gene>
    <name evidence="1" type="ORF">H6G05_24345</name>
</gene>
<dbReference type="RefSeq" id="WP_190582475.1">
    <property type="nucleotide sequence ID" value="NZ_CAWPQU010000075.1"/>
</dbReference>
<keyword evidence="2" id="KW-1185">Reference proteome</keyword>
<protein>
    <submittedName>
        <fullName evidence="1">Uncharacterized protein</fullName>
    </submittedName>
</protein>
<sequence>MTISDLPPCPNCGDRNLSEVADYVAPEEQDREPCKYWWCLSCDWKSEIFYYPALQPELGLWEPTETPIEMSQATYRQLYDLLHGLAADLPFNQKVKAALQRLETVKIVS</sequence>
<organism evidence="1 2">
    <name type="scientific">Phormidium tenue FACHB-1050</name>
    <dbReference type="NCBI Taxonomy" id="2692857"/>
    <lineage>
        <taxon>Bacteria</taxon>
        <taxon>Bacillati</taxon>
        <taxon>Cyanobacteriota</taxon>
        <taxon>Cyanophyceae</taxon>
        <taxon>Oscillatoriophycideae</taxon>
        <taxon>Oscillatoriales</taxon>
        <taxon>Oscillatoriaceae</taxon>
        <taxon>Phormidium</taxon>
    </lineage>
</organism>
<dbReference type="Proteomes" id="UP000618445">
    <property type="component" value="Unassembled WGS sequence"/>
</dbReference>
<comment type="caution">
    <text evidence="1">The sequence shown here is derived from an EMBL/GenBank/DDBJ whole genome shotgun (WGS) entry which is preliminary data.</text>
</comment>
<proteinExistence type="predicted"/>
<accession>A0ABR8CGY1</accession>
<evidence type="ECO:0000313" key="1">
    <source>
        <dbReference type="EMBL" id="MBD2319954.1"/>
    </source>
</evidence>
<evidence type="ECO:0000313" key="2">
    <source>
        <dbReference type="Proteomes" id="UP000618445"/>
    </source>
</evidence>